<feature type="transmembrane region" description="Helical" evidence="1">
    <location>
        <begin position="20"/>
        <end position="43"/>
    </location>
</feature>
<dbReference type="GO" id="GO:0006508">
    <property type="term" value="P:proteolysis"/>
    <property type="evidence" value="ECO:0007669"/>
    <property type="project" value="InterPro"/>
</dbReference>
<dbReference type="SUPFAM" id="SSF140990">
    <property type="entry name" value="FtsH protease domain-like"/>
    <property type="match status" value="1"/>
</dbReference>
<organism evidence="2 3">
    <name type="scientific">Brucella daejeonensis</name>
    <dbReference type="NCBI Taxonomy" id="659015"/>
    <lineage>
        <taxon>Bacteria</taxon>
        <taxon>Pseudomonadati</taxon>
        <taxon>Pseudomonadota</taxon>
        <taxon>Alphaproteobacteria</taxon>
        <taxon>Hyphomicrobiales</taxon>
        <taxon>Brucellaceae</taxon>
        <taxon>Brucella/Ochrobactrum group</taxon>
        <taxon>Brucella</taxon>
    </lineage>
</organism>
<keyword evidence="3" id="KW-1185">Reference proteome</keyword>
<dbReference type="Proteomes" id="UP000555546">
    <property type="component" value="Unassembled WGS sequence"/>
</dbReference>
<evidence type="ECO:0000256" key="1">
    <source>
        <dbReference type="SAM" id="Phobius"/>
    </source>
</evidence>
<dbReference type="GO" id="GO:0005524">
    <property type="term" value="F:ATP binding"/>
    <property type="evidence" value="ECO:0007669"/>
    <property type="project" value="InterPro"/>
</dbReference>
<accession>A0A7W9EN55</accession>
<evidence type="ECO:0000313" key="2">
    <source>
        <dbReference type="EMBL" id="MBB5704127.1"/>
    </source>
</evidence>
<keyword evidence="1" id="KW-1133">Transmembrane helix</keyword>
<protein>
    <recommendedName>
        <fullName evidence="4">ATP-dependent Zn protease</fullName>
    </recommendedName>
</protein>
<evidence type="ECO:0008006" key="4">
    <source>
        <dbReference type="Google" id="ProtNLM"/>
    </source>
</evidence>
<proteinExistence type="predicted"/>
<dbReference type="InterPro" id="IPR037219">
    <property type="entry name" value="Peptidase_M41-like"/>
</dbReference>
<sequence>MIAPPPASDAPIDVDHALNFAFFTGAVLAVLLTLSAVICIQWLRRLTRWIWWLYTPQGRRSTAKHEAGHALVASVLGAEIVGVSVYRRAVDGDLGLSVHRNPVIAADTLEDVWQMLVREIAVCLAGGMAERKWSNIDAVAYSMGASKDLAKVQAMASLARFITHRPDPESEIKKALYDDIQTPNWQRAINDLASALLRSNGAGVTSPVVAMVVDQYMLQLPMVRSLAEARNTTNDPRNTVIP</sequence>
<dbReference type="EMBL" id="JACIJG010000024">
    <property type="protein sequence ID" value="MBB5704127.1"/>
    <property type="molecule type" value="Genomic_DNA"/>
</dbReference>
<dbReference type="GO" id="GO:0004176">
    <property type="term" value="F:ATP-dependent peptidase activity"/>
    <property type="evidence" value="ECO:0007669"/>
    <property type="project" value="InterPro"/>
</dbReference>
<name>A0A7W9EN55_9HYPH</name>
<dbReference type="Gene3D" id="1.20.58.760">
    <property type="entry name" value="Peptidase M41"/>
    <property type="match status" value="1"/>
</dbReference>
<dbReference type="RefSeq" id="WP_183657129.1">
    <property type="nucleotide sequence ID" value="NZ_JACIJG010000024.1"/>
</dbReference>
<reference evidence="2 3" key="1">
    <citation type="submission" date="2020-08" db="EMBL/GenBank/DDBJ databases">
        <title>Genomic Encyclopedia of Type Strains, Phase IV (KMG-IV): sequencing the most valuable type-strain genomes for metagenomic binning, comparative biology and taxonomic classification.</title>
        <authorList>
            <person name="Goeker M."/>
        </authorList>
    </citation>
    <scope>NUCLEOTIDE SEQUENCE [LARGE SCALE GENOMIC DNA]</scope>
    <source>
        <strain evidence="2 3">DSM 26944</strain>
    </source>
</reference>
<evidence type="ECO:0000313" key="3">
    <source>
        <dbReference type="Proteomes" id="UP000555546"/>
    </source>
</evidence>
<gene>
    <name evidence="2" type="ORF">FHS76_004043</name>
</gene>
<comment type="caution">
    <text evidence="2">The sequence shown here is derived from an EMBL/GenBank/DDBJ whole genome shotgun (WGS) entry which is preliminary data.</text>
</comment>
<keyword evidence="1" id="KW-0812">Transmembrane</keyword>
<keyword evidence="1" id="KW-0472">Membrane</keyword>
<dbReference type="GO" id="GO:0004222">
    <property type="term" value="F:metalloendopeptidase activity"/>
    <property type="evidence" value="ECO:0007669"/>
    <property type="project" value="InterPro"/>
</dbReference>
<dbReference type="AlphaFoldDB" id="A0A7W9EN55"/>